<comment type="caution">
    <text evidence="6">The sequence shown here is derived from an EMBL/GenBank/DDBJ whole genome shotgun (WGS) entry which is preliminary data.</text>
</comment>
<keyword evidence="7" id="KW-1185">Reference proteome</keyword>
<reference evidence="6" key="1">
    <citation type="submission" date="2016-03" db="EMBL/GenBank/DDBJ databases">
        <title>Co-evolution between Pasteurellaceae and their hosts.</title>
        <authorList>
            <person name="Hansen M.J."/>
            <person name="Bojesen A.M."/>
            <person name="Planet P."/>
        </authorList>
    </citation>
    <scope>NUCLEOTIDE SEQUENCE</scope>
    <source>
        <strain evidence="6">146/S8/89</strain>
    </source>
</reference>
<dbReference type="PROSITE" id="PS50931">
    <property type="entry name" value="HTH_LYSR"/>
    <property type="match status" value="1"/>
</dbReference>
<dbReference type="Proteomes" id="UP001155500">
    <property type="component" value="Unassembled WGS sequence"/>
</dbReference>
<dbReference type="CDD" id="cd08432">
    <property type="entry name" value="PBP2_GcdR_TrpI_HvrB_AmpR_like"/>
    <property type="match status" value="1"/>
</dbReference>
<dbReference type="Gene3D" id="1.10.10.10">
    <property type="entry name" value="Winged helix-like DNA-binding domain superfamily/Winged helix DNA-binding domain"/>
    <property type="match status" value="1"/>
</dbReference>
<dbReference type="RefSeq" id="WP_279573592.1">
    <property type="nucleotide sequence ID" value="NZ_LWID01000001.1"/>
</dbReference>
<evidence type="ECO:0000256" key="2">
    <source>
        <dbReference type="ARBA" id="ARBA00023015"/>
    </source>
</evidence>
<dbReference type="Pfam" id="PF00126">
    <property type="entry name" value="HTH_1"/>
    <property type="match status" value="1"/>
</dbReference>
<dbReference type="PANTHER" id="PTHR30537">
    <property type="entry name" value="HTH-TYPE TRANSCRIPTIONAL REGULATOR"/>
    <property type="match status" value="1"/>
</dbReference>
<dbReference type="InterPro" id="IPR058163">
    <property type="entry name" value="LysR-type_TF_proteobact-type"/>
</dbReference>
<dbReference type="PANTHER" id="PTHR30537:SF74">
    <property type="entry name" value="HTH-TYPE TRANSCRIPTIONAL REGULATOR TRPI"/>
    <property type="match status" value="1"/>
</dbReference>
<comment type="similarity">
    <text evidence="1">Belongs to the LysR transcriptional regulatory family.</text>
</comment>
<protein>
    <recommendedName>
        <fullName evidence="5">HTH lysR-type domain-containing protein</fullName>
    </recommendedName>
</protein>
<evidence type="ECO:0000256" key="3">
    <source>
        <dbReference type="ARBA" id="ARBA00023125"/>
    </source>
</evidence>
<evidence type="ECO:0000256" key="4">
    <source>
        <dbReference type="ARBA" id="ARBA00023163"/>
    </source>
</evidence>
<dbReference type="InterPro" id="IPR000847">
    <property type="entry name" value="LysR_HTH_N"/>
</dbReference>
<dbReference type="Pfam" id="PF03466">
    <property type="entry name" value="LysR_substrate"/>
    <property type="match status" value="1"/>
</dbReference>
<dbReference type="SUPFAM" id="SSF46785">
    <property type="entry name" value="Winged helix' DNA-binding domain"/>
    <property type="match status" value="1"/>
</dbReference>
<proteinExistence type="inferred from homology"/>
<dbReference type="InterPro" id="IPR036390">
    <property type="entry name" value="WH_DNA-bd_sf"/>
</dbReference>
<evidence type="ECO:0000313" key="6">
    <source>
        <dbReference type="EMBL" id="MDG6896243.1"/>
    </source>
</evidence>
<keyword evidence="3" id="KW-0238">DNA-binding</keyword>
<organism evidence="6 7">
    <name type="scientific">Volucribacter amazonae</name>
    <dbReference type="NCBI Taxonomy" id="256731"/>
    <lineage>
        <taxon>Bacteria</taxon>
        <taxon>Pseudomonadati</taxon>
        <taxon>Pseudomonadota</taxon>
        <taxon>Gammaproteobacteria</taxon>
        <taxon>Pasteurellales</taxon>
        <taxon>Pasteurellaceae</taxon>
        <taxon>Volucribacter</taxon>
    </lineage>
</organism>
<dbReference type="InterPro" id="IPR036388">
    <property type="entry name" value="WH-like_DNA-bd_sf"/>
</dbReference>
<dbReference type="AlphaFoldDB" id="A0A9X4PRC8"/>
<keyword evidence="4" id="KW-0804">Transcription</keyword>
<evidence type="ECO:0000256" key="1">
    <source>
        <dbReference type="ARBA" id="ARBA00009437"/>
    </source>
</evidence>
<evidence type="ECO:0000259" key="5">
    <source>
        <dbReference type="PROSITE" id="PS50931"/>
    </source>
</evidence>
<dbReference type="GO" id="GO:0003700">
    <property type="term" value="F:DNA-binding transcription factor activity"/>
    <property type="evidence" value="ECO:0007669"/>
    <property type="project" value="InterPro"/>
</dbReference>
<feature type="domain" description="HTH lysR-type" evidence="5">
    <location>
        <begin position="1"/>
        <end position="64"/>
    </location>
</feature>
<dbReference type="Gene3D" id="3.40.190.10">
    <property type="entry name" value="Periplasmic binding protein-like II"/>
    <property type="match status" value="2"/>
</dbReference>
<dbReference type="EMBL" id="LWID01000001">
    <property type="protein sequence ID" value="MDG6896243.1"/>
    <property type="molecule type" value="Genomic_DNA"/>
</dbReference>
<accession>A0A9X4PRC8</accession>
<dbReference type="GO" id="GO:0006351">
    <property type="term" value="P:DNA-templated transcription"/>
    <property type="evidence" value="ECO:0007669"/>
    <property type="project" value="TreeGrafter"/>
</dbReference>
<dbReference type="InterPro" id="IPR005119">
    <property type="entry name" value="LysR_subst-bd"/>
</dbReference>
<gene>
    <name evidence="6" type="ORF">A6A20_11605</name>
</gene>
<dbReference type="GO" id="GO:0043565">
    <property type="term" value="F:sequence-specific DNA binding"/>
    <property type="evidence" value="ECO:0007669"/>
    <property type="project" value="TreeGrafter"/>
</dbReference>
<dbReference type="SUPFAM" id="SSF53850">
    <property type="entry name" value="Periplasmic binding protein-like II"/>
    <property type="match status" value="1"/>
</dbReference>
<sequence length="305" mass="34503">MKTPFLNALQAVEASYRLQSFSAAAEELNVTPAAVGQLVKSLEDWLDKPLFIRKTGGKARLQATDITEQALPHLRLGLEQLALGLQKMKDHQANKRLNLTLSPTFASKWLLPHLADFQQQHPDIELFLNATTRSLDYFSENIDIGIRYGNGQWAGLIAEKWQEEQVFPVCSPAFLARQAIHHPSDLYHLPLIHDLSLDSKQGYLGWADWFAVHSPTNTAIQGIRINDSAAVLQMASNGQGIALARELLVTDDLHNGRLVRLFPERKLKSPLAYYIVHRPESCQLDKICRFKQWLMRYAKEKEGSD</sequence>
<keyword evidence="2" id="KW-0805">Transcription regulation</keyword>
<evidence type="ECO:0000313" key="7">
    <source>
        <dbReference type="Proteomes" id="UP001155500"/>
    </source>
</evidence>
<name>A0A9X4PRC8_9PAST</name>